<dbReference type="Pfam" id="PF23143">
    <property type="entry name" value="2TM_P5A-ATPase"/>
    <property type="match status" value="1"/>
</dbReference>
<gene>
    <name evidence="3" type="ORF">DICSQDRAFT_136442</name>
</gene>
<evidence type="ECO:0000313" key="3">
    <source>
        <dbReference type="EMBL" id="EJF61547.1"/>
    </source>
</evidence>
<feature type="transmembrane region" description="Helical" evidence="1">
    <location>
        <begin position="55"/>
        <end position="73"/>
    </location>
</feature>
<dbReference type="AlphaFoldDB" id="R7T2G6"/>
<dbReference type="HOGENOM" id="CLU_2399642_0_0_1"/>
<accession>R7T2G6</accession>
<proteinExistence type="predicted"/>
<organism evidence="3 4">
    <name type="scientific">Dichomitus squalens (strain LYAD-421)</name>
    <name type="common">Western red white-rot fungus</name>
    <dbReference type="NCBI Taxonomy" id="732165"/>
    <lineage>
        <taxon>Eukaryota</taxon>
        <taxon>Fungi</taxon>
        <taxon>Dikarya</taxon>
        <taxon>Basidiomycota</taxon>
        <taxon>Agaricomycotina</taxon>
        <taxon>Agaricomycetes</taxon>
        <taxon>Polyporales</taxon>
        <taxon>Polyporaceae</taxon>
        <taxon>Dichomitus</taxon>
    </lineage>
</organism>
<reference evidence="3 4" key="1">
    <citation type="journal article" date="2012" name="Science">
        <title>The Paleozoic origin of enzymatic lignin decomposition reconstructed from 31 fungal genomes.</title>
        <authorList>
            <person name="Floudas D."/>
            <person name="Binder M."/>
            <person name="Riley R."/>
            <person name="Barry K."/>
            <person name="Blanchette R.A."/>
            <person name="Henrissat B."/>
            <person name="Martinez A.T."/>
            <person name="Otillar R."/>
            <person name="Spatafora J.W."/>
            <person name="Yadav J.S."/>
            <person name="Aerts A."/>
            <person name="Benoit I."/>
            <person name="Boyd A."/>
            <person name="Carlson A."/>
            <person name="Copeland A."/>
            <person name="Coutinho P.M."/>
            <person name="de Vries R.P."/>
            <person name="Ferreira P."/>
            <person name="Findley K."/>
            <person name="Foster B."/>
            <person name="Gaskell J."/>
            <person name="Glotzer D."/>
            <person name="Gorecki P."/>
            <person name="Heitman J."/>
            <person name="Hesse C."/>
            <person name="Hori C."/>
            <person name="Igarashi K."/>
            <person name="Jurgens J.A."/>
            <person name="Kallen N."/>
            <person name="Kersten P."/>
            <person name="Kohler A."/>
            <person name="Kuees U."/>
            <person name="Kumar T.K.A."/>
            <person name="Kuo A."/>
            <person name="LaButti K."/>
            <person name="Larrondo L.F."/>
            <person name="Lindquist E."/>
            <person name="Ling A."/>
            <person name="Lombard V."/>
            <person name="Lucas S."/>
            <person name="Lundell T."/>
            <person name="Martin R."/>
            <person name="McLaughlin D.J."/>
            <person name="Morgenstern I."/>
            <person name="Morin E."/>
            <person name="Murat C."/>
            <person name="Nagy L.G."/>
            <person name="Nolan M."/>
            <person name="Ohm R.A."/>
            <person name="Patyshakuliyeva A."/>
            <person name="Rokas A."/>
            <person name="Ruiz-Duenas F.J."/>
            <person name="Sabat G."/>
            <person name="Salamov A."/>
            <person name="Samejima M."/>
            <person name="Schmutz J."/>
            <person name="Slot J.C."/>
            <person name="St John F."/>
            <person name="Stenlid J."/>
            <person name="Sun H."/>
            <person name="Sun S."/>
            <person name="Syed K."/>
            <person name="Tsang A."/>
            <person name="Wiebenga A."/>
            <person name="Young D."/>
            <person name="Pisabarro A."/>
            <person name="Eastwood D.C."/>
            <person name="Martin F."/>
            <person name="Cullen D."/>
            <person name="Grigoriev I.V."/>
            <person name="Hibbett D.S."/>
        </authorList>
    </citation>
    <scope>NUCLEOTIDE SEQUENCE [LARGE SCALE GENOMIC DNA]</scope>
    <source>
        <strain evidence="3 4">LYAD-421 SS1</strain>
    </source>
</reference>
<dbReference type="KEGG" id="dsq:DICSQDRAFT_136442"/>
<dbReference type="GeneID" id="18835474"/>
<dbReference type="InterPro" id="IPR057255">
    <property type="entry name" value="2TM_P5A-ATPase"/>
</dbReference>
<dbReference type="RefSeq" id="XP_007365642.1">
    <property type="nucleotide sequence ID" value="XM_007365580.1"/>
</dbReference>
<name>R7T2G6_DICSQ</name>
<feature type="domain" description="P5A-ATPase transmembrane helical hairpin" evidence="2">
    <location>
        <begin position="20"/>
        <end position="90"/>
    </location>
</feature>
<dbReference type="Proteomes" id="UP000053319">
    <property type="component" value="Unassembled WGS sequence"/>
</dbReference>
<keyword evidence="1" id="KW-0812">Transmembrane</keyword>
<feature type="transmembrane region" description="Helical" evidence="1">
    <location>
        <begin position="20"/>
        <end position="43"/>
    </location>
</feature>
<dbReference type="EMBL" id="JH719409">
    <property type="protein sequence ID" value="EJF61547.1"/>
    <property type="molecule type" value="Genomic_DNA"/>
</dbReference>
<protein>
    <recommendedName>
        <fullName evidence="2">P5A-ATPase transmembrane helical hairpin domain-containing protein</fullName>
    </recommendedName>
</protein>
<evidence type="ECO:0000259" key="2">
    <source>
        <dbReference type="Pfam" id="PF23143"/>
    </source>
</evidence>
<keyword evidence="1" id="KW-1133">Transmembrane helix</keyword>
<evidence type="ECO:0000313" key="4">
    <source>
        <dbReference type="Proteomes" id="UP000053319"/>
    </source>
</evidence>
<sequence length="93" mass="10619">MSSVKVVSPEIAGASLHVSLPWYTHLYTIPFLSLYPVLAYAYYVKYDDWLQSEEWTFLACVSLGLGHALSFLFTKWNTGAKAWITTRKVSILR</sequence>
<keyword evidence="1" id="KW-0472">Membrane</keyword>
<evidence type="ECO:0000256" key="1">
    <source>
        <dbReference type="SAM" id="Phobius"/>
    </source>
</evidence>